<reference evidence="3" key="1">
    <citation type="submission" date="2011-12" db="EMBL/GenBank/DDBJ databases">
        <title>The Draft Genome of Lepisosteus oculatus.</title>
        <authorList>
            <consortium name="The Broad Institute Genome Assembly &amp; Analysis Group"/>
            <consortium name="Computational R&amp;D Group"/>
            <consortium name="and Sequencing Platform"/>
            <person name="Di Palma F."/>
            <person name="Alfoldi J."/>
            <person name="Johnson J."/>
            <person name="Berlin A."/>
            <person name="Gnerre S."/>
            <person name="Jaffe D."/>
            <person name="MacCallum I."/>
            <person name="Young S."/>
            <person name="Walker B.J."/>
            <person name="Lander E.S."/>
            <person name="Lindblad-Toh K."/>
        </authorList>
    </citation>
    <scope>NUCLEOTIDE SEQUENCE [LARGE SCALE GENOMIC DNA]</scope>
</reference>
<organism evidence="2 3">
    <name type="scientific">Lepisosteus oculatus</name>
    <name type="common">Spotted gar</name>
    <dbReference type="NCBI Taxonomy" id="7918"/>
    <lineage>
        <taxon>Eukaryota</taxon>
        <taxon>Metazoa</taxon>
        <taxon>Chordata</taxon>
        <taxon>Craniata</taxon>
        <taxon>Vertebrata</taxon>
        <taxon>Euteleostomi</taxon>
        <taxon>Actinopterygii</taxon>
        <taxon>Neopterygii</taxon>
        <taxon>Holostei</taxon>
        <taxon>Semionotiformes</taxon>
        <taxon>Lepisosteidae</taxon>
        <taxon>Lepisosteus</taxon>
    </lineage>
</organism>
<dbReference type="PANTHER" id="PTHR13593">
    <property type="match status" value="1"/>
</dbReference>
<dbReference type="SUPFAM" id="SSF51695">
    <property type="entry name" value="PLC-like phosphodiesterases"/>
    <property type="match status" value="1"/>
</dbReference>
<dbReference type="InterPro" id="IPR051057">
    <property type="entry name" value="PI-PLC_domain"/>
</dbReference>
<dbReference type="SMART" id="SM00148">
    <property type="entry name" value="PLCXc"/>
    <property type="match status" value="1"/>
</dbReference>
<dbReference type="GO" id="GO:0006629">
    <property type="term" value="P:lipid metabolic process"/>
    <property type="evidence" value="ECO:0007669"/>
    <property type="project" value="InterPro"/>
</dbReference>
<dbReference type="OMA" id="DLGMRYD"/>
<keyword evidence="3" id="KW-1185">Reference proteome</keyword>
<dbReference type="AlphaFoldDB" id="W5LVD8"/>
<dbReference type="HOGENOM" id="CLU_024117_3_0_1"/>
<sequence>DWDSTPDALWPNWMADISDSKSVAELSIPGTHNTMAFYGGALVECQRWPLSQQYKAGIRFVDIRCRHIENNLTIHHDVVYQQAILGDVFRDTIAFLKENTGEAILMRIKKEYDETGCTQPFDKTLKNKIEAYGQSNFWVKNQIPTLGEARGKIVIIENYPCASVGINYWSLDIADDYHVPTIFHTPQKWSGVKDHLEKARYGSCSQIFLTFASGSSGGAYPNAVADRVNPELYYYLNGFGDQTIRWGIIVMDFPASILVHKVLFLQLKI</sequence>
<dbReference type="Bgee" id="ENSLOCG00000000084">
    <property type="expression patterns" value="Expressed in larva and 12 other cell types or tissues"/>
</dbReference>
<protein>
    <recommendedName>
        <fullName evidence="1">Phosphatidylinositol-specific phospholipase C X domain-containing protein</fullName>
    </recommendedName>
</protein>
<dbReference type="eggNOG" id="ENOG502QT3N">
    <property type="taxonomic scope" value="Eukaryota"/>
</dbReference>
<dbReference type="Ensembl" id="ENSLOCT00000000095.1">
    <property type="protein sequence ID" value="ENSLOCP00000000095.1"/>
    <property type="gene ID" value="ENSLOCG00000000084.1"/>
</dbReference>
<dbReference type="CDD" id="cd08586">
    <property type="entry name" value="PI-PLCc_BcPLC_like"/>
    <property type="match status" value="1"/>
</dbReference>
<reference evidence="2" key="2">
    <citation type="submission" date="2025-08" db="UniProtKB">
        <authorList>
            <consortium name="Ensembl"/>
        </authorList>
    </citation>
    <scope>IDENTIFICATION</scope>
</reference>
<evidence type="ECO:0000259" key="1">
    <source>
        <dbReference type="SMART" id="SM00148"/>
    </source>
</evidence>
<dbReference type="Pfam" id="PF00388">
    <property type="entry name" value="PI-PLC-X"/>
    <property type="match status" value="1"/>
</dbReference>
<evidence type="ECO:0000313" key="2">
    <source>
        <dbReference type="Ensembl" id="ENSLOCP00000000095.1"/>
    </source>
</evidence>
<dbReference type="STRING" id="7918.ENSLOCP00000000095"/>
<dbReference type="GO" id="GO:0008081">
    <property type="term" value="F:phosphoric diester hydrolase activity"/>
    <property type="evidence" value="ECO:0000318"/>
    <property type="project" value="GO_Central"/>
</dbReference>
<dbReference type="Gene3D" id="3.20.20.190">
    <property type="entry name" value="Phosphatidylinositol (PI) phosphodiesterase"/>
    <property type="match status" value="1"/>
</dbReference>
<name>W5LVD8_LEPOC</name>
<dbReference type="Proteomes" id="UP000018468">
    <property type="component" value="Unassembled WGS sequence"/>
</dbReference>
<dbReference type="PANTHER" id="PTHR13593:SF113">
    <property type="entry name" value="SI:DKEY-266F7.9"/>
    <property type="match status" value="1"/>
</dbReference>
<proteinExistence type="predicted"/>
<evidence type="ECO:0000313" key="3">
    <source>
        <dbReference type="Proteomes" id="UP000018468"/>
    </source>
</evidence>
<dbReference type="GeneTree" id="ENSGT00390000010118"/>
<feature type="domain" description="Phosphatidylinositol-specific phospholipase C X" evidence="1">
    <location>
        <begin position="19"/>
        <end position="158"/>
    </location>
</feature>
<accession>W5LVD8</accession>
<dbReference type="InterPro" id="IPR000909">
    <property type="entry name" value="PLipase_C_PInositol-sp_X_dom"/>
</dbReference>
<dbReference type="InterPro" id="IPR017946">
    <property type="entry name" value="PLC-like_Pdiesterase_TIM-brl"/>
</dbReference>
<dbReference type="PROSITE" id="PS50007">
    <property type="entry name" value="PIPLC_X_DOMAIN"/>
    <property type="match status" value="1"/>
</dbReference>
<reference evidence="2" key="3">
    <citation type="submission" date="2025-09" db="UniProtKB">
        <authorList>
            <consortium name="Ensembl"/>
        </authorList>
    </citation>
    <scope>IDENTIFICATION</scope>
</reference>
<dbReference type="InParanoid" id="W5LVD8"/>